<feature type="transmembrane region" description="Helical" evidence="1">
    <location>
        <begin position="7"/>
        <end position="26"/>
    </location>
</feature>
<dbReference type="Proteomes" id="UP001320159">
    <property type="component" value="Unassembled WGS sequence"/>
</dbReference>
<feature type="transmembrane region" description="Helical" evidence="1">
    <location>
        <begin position="32"/>
        <end position="51"/>
    </location>
</feature>
<evidence type="ECO:0000313" key="3">
    <source>
        <dbReference type="Proteomes" id="UP001320159"/>
    </source>
</evidence>
<proteinExistence type="predicted"/>
<organism evidence="2 3">
    <name type="scientific">Methanooceanicella nereidis</name>
    <dbReference type="NCBI Taxonomy" id="2052831"/>
    <lineage>
        <taxon>Archaea</taxon>
        <taxon>Methanobacteriati</taxon>
        <taxon>Methanobacteriota</taxon>
        <taxon>Stenosarchaea group</taxon>
        <taxon>Methanomicrobia</taxon>
        <taxon>Methanocellales</taxon>
        <taxon>Methanocellaceae</taxon>
        <taxon>Methanooceanicella</taxon>
    </lineage>
</organism>
<dbReference type="AlphaFoldDB" id="A0AAP2RDD9"/>
<evidence type="ECO:0000256" key="1">
    <source>
        <dbReference type="SAM" id="Phobius"/>
    </source>
</evidence>
<keyword evidence="3" id="KW-1185">Reference proteome</keyword>
<name>A0AAP2RDD9_9EURY</name>
<evidence type="ECO:0000313" key="2">
    <source>
        <dbReference type="EMBL" id="MCD1293935.1"/>
    </source>
</evidence>
<protein>
    <recommendedName>
        <fullName evidence="4">DUF2178 domain-containing protein</fullName>
    </recommendedName>
</protein>
<accession>A0AAP2RDD9</accession>
<comment type="caution">
    <text evidence="2">The sequence shown here is derived from an EMBL/GenBank/DDBJ whole genome shotgun (WGS) entry which is preliminary data.</text>
</comment>
<feature type="transmembrane region" description="Helical" evidence="1">
    <location>
        <begin position="81"/>
        <end position="101"/>
    </location>
</feature>
<keyword evidence="1" id="KW-1133">Transmembrane helix</keyword>
<feature type="transmembrane region" description="Helical" evidence="1">
    <location>
        <begin position="107"/>
        <end position="125"/>
    </location>
</feature>
<keyword evidence="1" id="KW-0472">Membrane</keyword>
<sequence>MKERWLNIINVLGVIAALAVVASMWFYVREQFMWGIILAILIISLLVWINIRKLFFDRINVRRKAGGKAEYDPAGDRLLQALNYASVIAILAIGAFFWIYMREQVTWGIYLIVLILIVLVFINVLKMFSLYMEK</sequence>
<keyword evidence="1" id="KW-0812">Transmembrane</keyword>
<gene>
    <name evidence="2" type="ORF">CUJ83_02855</name>
</gene>
<dbReference type="EMBL" id="PGCK01000002">
    <property type="protein sequence ID" value="MCD1293935.1"/>
    <property type="molecule type" value="Genomic_DNA"/>
</dbReference>
<evidence type="ECO:0008006" key="4">
    <source>
        <dbReference type="Google" id="ProtNLM"/>
    </source>
</evidence>
<reference evidence="2 3" key="1">
    <citation type="submission" date="2017-11" db="EMBL/GenBank/DDBJ databases">
        <title>Isolation and Characterization of Family Methanocellaceae Species from Potential Methane Hydrate Area Offshore Southwestern Taiwan.</title>
        <authorList>
            <person name="Zhang W.-L."/>
            <person name="Chen W.-C."/>
            <person name="Lai M.-C."/>
            <person name="Chen S.-C."/>
        </authorList>
    </citation>
    <scope>NUCLEOTIDE SEQUENCE [LARGE SCALE GENOMIC DNA]</scope>
    <source>
        <strain evidence="2 3">CWC-04</strain>
    </source>
</reference>